<organism evidence="2 3">
    <name type="scientific">Laedolimicola ammoniilytica</name>
    <dbReference type="NCBI Taxonomy" id="2981771"/>
    <lineage>
        <taxon>Bacteria</taxon>
        <taxon>Bacillati</taxon>
        <taxon>Bacillota</taxon>
        <taxon>Clostridia</taxon>
        <taxon>Lachnospirales</taxon>
        <taxon>Lachnospiraceae</taxon>
        <taxon>Laedolimicola</taxon>
    </lineage>
</organism>
<dbReference type="Proteomes" id="UP001652461">
    <property type="component" value="Unassembled WGS sequence"/>
</dbReference>
<comment type="caution">
    <text evidence="2">The sequence shown here is derived from an EMBL/GenBank/DDBJ whole genome shotgun (WGS) entry which is preliminary data.</text>
</comment>
<dbReference type="RefSeq" id="WP_262670751.1">
    <property type="nucleotide sequence ID" value="NZ_JAOQKC010000010.1"/>
</dbReference>
<accession>A0ABT2RXF4</accession>
<name>A0ABT2RXF4_9FIRM</name>
<keyword evidence="3" id="KW-1185">Reference proteome</keyword>
<keyword evidence="1" id="KW-0472">Membrane</keyword>
<reference evidence="2 3" key="1">
    <citation type="journal article" date="2021" name="ISME Commun">
        <title>Automated analysis of genomic sequences facilitates high-throughput and comprehensive description of bacteria.</title>
        <authorList>
            <person name="Hitch T.C.A."/>
        </authorList>
    </citation>
    <scope>NUCLEOTIDE SEQUENCE [LARGE SCALE GENOMIC DNA]</scope>
    <source>
        <strain evidence="2 3">Sanger_04</strain>
    </source>
</reference>
<evidence type="ECO:0000313" key="2">
    <source>
        <dbReference type="EMBL" id="MCU6697007.1"/>
    </source>
</evidence>
<sequence>MNHTKYRVWLWMMLLVLVTAGVAWYLLAQDKEEPMTDGTLVYRTVQEELA</sequence>
<proteinExistence type="predicted"/>
<evidence type="ECO:0000313" key="3">
    <source>
        <dbReference type="Proteomes" id="UP001652461"/>
    </source>
</evidence>
<evidence type="ECO:0000256" key="1">
    <source>
        <dbReference type="SAM" id="Phobius"/>
    </source>
</evidence>
<keyword evidence="1" id="KW-1133">Transmembrane helix</keyword>
<gene>
    <name evidence="2" type="ORF">OCV63_08870</name>
</gene>
<protein>
    <submittedName>
        <fullName evidence="2">Uncharacterized protein</fullName>
    </submittedName>
</protein>
<dbReference type="EMBL" id="JAOQKC010000010">
    <property type="protein sequence ID" value="MCU6697007.1"/>
    <property type="molecule type" value="Genomic_DNA"/>
</dbReference>
<keyword evidence="1" id="KW-0812">Transmembrane</keyword>
<feature type="transmembrane region" description="Helical" evidence="1">
    <location>
        <begin position="6"/>
        <end position="27"/>
    </location>
</feature>